<comment type="caution">
    <text evidence="1">The sequence shown here is derived from an EMBL/GenBank/DDBJ whole genome shotgun (WGS) entry which is preliminary data.</text>
</comment>
<sequence>MSRSCSIAPTNKKEYLTDIGRILVKDYGKKKYYKPEEVKNAHEKSKWYDGLDFSCWAMSAFSSHSDFDNYHDQTGEVCDYIEMKTEMLQALSMTTGSEILDLPDFDVDASWLDIGNIIGGIGDFFSSISD</sequence>
<evidence type="ECO:0000313" key="2">
    <source>
        <dbReference type="Proteomes" id="UP001597469"/>
    </source>
</evidence>
<organism evidence="1 2">
    <name type="scientific">Spirosoma soli</name>
    <dbReference type="NCBI Taxonomy" id="1770529"/>
    <lineage>
        <taxon>Bacteria</taxon>
        <taxon>Pseudomonadati</taxon>
        <taxon>Bacteroidota</taxon>
        <taxon>Cytophagia</taxon>
        <taxon>Cytophagales</taxon>
        <taxon>Cytophagaceae</taxon>
        <taxon>Spirosoma</taxon>
    </lineage>
</organism>
<dbReference type="RefSeq" id="WP_381525862.1">
    <property type="nucleotide sequence ID" value="NZ_JBHULN010000016.1"/>
</dbReference>
<keyword evidence="2" id="KW-1185">Reference proteome</keyword>
<accession>A0ABW5MA49</accession>
<proteinExistence type="predicted"/>
<reference evidence="2" key="1">
    <citation type="journal article" date="2019" name="Int. J. Syst. Evol. Microbiol.">
        <title>The Global Catalogue of Microorganisms (GCM) 10K type strain sequencing project: providing services to taxonomists for standard genome sequencing and annotation.</title>
        <authorList>
            <consortium name="The Broad Institute Genomics Platform"/>
            <consortium name="The Broad Institute Genome Sequencing Center for Infectious Disease"/>
            <person name="Wu L."/>
            <person name="Ma J."/>
        </authorList>
    </citation>
    <scope>NUCLEOTIDE SEQUENCE [LARGE SCALE GENOMIC DNA]</scope>
    <source>
        <strain evidence="2">KCTC 42805</strain>
    </source>
</reference>
<dbReference type="Proteomes" id="UP001597469">
    <property type="component" value="Unassembled WGS sequence"/>
</dbReference>
<gene>
    <name evidence="1" type="ORF">ACFSUS_21670</name>
</gene>
<protein>
    <submittedName>
        <fullName evidence="1">Uncharacterized protein</fullName>
    </submittedName>
</protein>
<dbReference type="EMBL" id="JBHULN010000016">
    <property type="protein sequence ID" value="MFD2573266.1"/>
    <property type="molecule type" value="Genomic_DNA"/>
</dbReference>
<evidence type="ECO:0000313" key="1">
    <source>
        <dbReference type="EMBL" id="MFD2573266.1"/>
    </source>
</evidence>
<name>A0ABW5MA49_9BACT</name>